<dbReference type="EMBL" id="JASPKY010000390">
    <property type="protein sequence ID" value="KAK9702535.1"/>
    <property type="molecule type" value="Genomic_DNA"/>
</dbReference>
<name>A0AAW1JGY4_POPJA</name>
<accession>A0AAW1JGY4</accession>
<dbReference type="GO" id="GO:0050482">
    <property type="term" value="P:arachidonate secretion"/>
    <property type="evidence" value="ECO:0007669"/>
    <property type="project" value="InterPro"/>
</dbReference>
<dbReference type="AlphaFoldDB" id="A0AAW1JGY4"/>
<dbReference type="GO" id="GO:0006644">
    <property type="term" value="P:phospholipid metabolic process"/>
    <property type="evidence" value="ECO:0007669"/>
    <property type="project" value="InterPro"/>
</dbReference>
<dbReference type="InterPro" id="IPR036444">
    <property type="entry name" value="PLipase_A2_dom_sf"/>
</dbReference>
<evidence type="ECO:0000256" key="1">
    <source>
        <dbReference type="SAM" id="Coils"/>
    </source>
</evidence>
<reference evidence="3 4" key="1">
    <citation type="journal article" date="2024" name="BMC Genomics">
        <title>De novo assembly and annotation of Popillia japonica's genome with initial clues to its potential as an invasive pest.</title>
        <authorList>
            <person name="Cucini C."/>
            <person name="Boschi S."/>
            <person name="Funari R."/>
            <person name="Cardaioli E."/>
            <person name="Iannotti N."/>
            <person name="Marturano G."/>
            <person name="Paoli F."/>
            <person name="Bruttini M."/>
            <person name="Carapelli A."/>
            <person name="Frati F."/>
            <person name="Nardi F."/>
        </authorList>
    </citation>
    <scope>NUCLEOTIDE SEQUENCE [LARGE SCALE GENOMIC DNA]</scope>
    <source>
        <strain evidence="3">DMR45628</strain>
    </source>
</reference>
<evidence type="ECO:0000313" key="4">
    <source>
        <dbReference type="Proteomes" id="UP001458880"/>
    </source>
</evidence>
<evidence type="ECO:0000259" key="2">
    <source>
        <dbReference type="Pfam" id="PF08398"/>
    </source>
</evidence>
<gene>
    <name evidence="3" type="ORF">QE152_g29869</name>
</gene>
<dbReference type="InterPro" id="IPR013607">
    <property type="entry name" value="Phospholipase_A2-like"/>
</dbReference>
<dbReference type="Pfam" id="PF08398">
    <property type="entry name" value="Phospholip_A2_4"/>
    <property type="match status" value="1"/>
</dbReference>
<feature type="coiled-coil region" evidence="1">
    <location>
        <begin position="335"/>
        <end position="362"/>
    </location>
</feature>
<comment type="caution">
    <text evidence="3">The sequence shown here is derived from an EMBL/GenBank/DDBJ whole genome shotgun (WGS) entry which is preliminary data.</text>
</comment>
<keyword evidence="4" id="KW-1185">Reference proteome</keyword>
<keyword evidence="1" id="KW-0175">Coiled coil</keyword>
<evidence type="ECO:0000313" key="3">
    <source>
        <dbReference type="EMBL" id="KAK9702535.1"/>
    </source>
</evidence>
<feature type="domain" description="Phospholipase A2-like" evidence="2">
    <location>
        <begin position="137"/>
        <end position="196"/>
    </location>
</feature>
<dbReference type="GO" id="GO:0004623">
    <property type="term" value="F:phospholipase A2 activity"/>
    <property type="evidence" value="ECO:0007669"/>
    <property type="project" value="InterPro"/>
</dbReference>
<organism evidence="3 4">
    <name type="scientific">Popillia japonica</name>
    <name type="common">Japanese beetle</name>
    <dbReference type="NCBI Taxonomy" id="7064"/>
    <lineage>
        <taxon>Eukaryota</taxon>
        <taxon>Metazoa</taxon>
        <taxon>Ecdysozoa</taxon>
        <taxon>Arthropoda</taxon>
        <taxon>Hexapoda</taxon>
        <taxon>Insecta</taxon>
        <taxon>Pterygota</taxon>
        <taxon>Neoptera</taxon>
        <taxon>Endopterygota</taxon>
        <taxon>Coleoptera</taxon>
        <taxon>Polyphaga</taxon>
        <taxon>Scarabaeiformia</taxon>
        <taxon>Scarabaeidae</taxon>
        <taxon>Rutelinae</taxon>
        <taxon>Popillia</taxon>
    </lineage>
</organism>
<proteinExistence type="predicted"/>
<protein>
    <submittedName>
        <fullName evidence="3">Phospholipase A2-like domain</fullName>
    </submittedName>
</protein>
<dbReference type="Gene3D" id="1.20.90.10">
    <property type="entry name" value="Phospholipase A2 domain"/>
    <property type="match status" value="1"/>
</dbReference>
<dbReference type="Proteomes" id="UP001458880">
    <property type="component" value="Unassembled WGS sequence"/>
</dbReference>
<sequence>MPRSFEGHRPQGQSNTWVKAECCRDHLKVASPKVTPRLLEGQSKSVPRSFQCHLKANSRSLKGYLSASVCVEVKEAKKRREEEPWKHNLCSVCHMFGGGASSQSNEQRKDNLKDEELDCDDCIRYGYVKYFNKLPFELHIPGYNYCGPGTKLNKRLERGYVGVNVLDEACKEHDISYSESEELSRRHAADERLYKKALARVGSRDAGAGERIASAIVAGLMKSKVKLGMGLRRSSRKRKMGRISRKRGRGYGGTISFIQAMKRARNALGRKAKGRSVLDNRRIAYNSLSKLRGKKILFPKSRVIPIPRKGGFLPLIPLFAALGALGSLGGDAAAIAKAVNDAKAAKDQLAETERHNRAMETKKAVGSGLYVKPYRSGCGINIGRELYVKPYKAGCGLYLSNGDPSKT</sequence>
<dbReference type="GO" id="GO:0005198">
    <property type="term" value="F:structural molecule activity"/>
    <property type="evidence" value="ECO:0007669"/>
    <property type="project" value="InterPro"/>
</dbReference>